<evidence type="ECO:0008006" key="2">
    <source>
        <dbReference type="Google" id="ProtNLM"/>
    </source>
</evidence>
<name>A0A383A3A5_9ZZZZ</name>
<organism evidence="1">
    <name type="scientific">marine metagenome</name>
    <dbReference type="NCBI Taxonomy" id="408172"/>
    <lineage>
        <taxon>unclassified sequences</taxon>
        <taxon>metagenomes</taxon>
        <taxon>ecological metagenomes</taxon>
    </lineage>
</organism>
<protein>
    <recommendedName>
        <fullName evidence="2">Carbohydrate ABC transporter substrate-binding protein</fullName>
    </recommendedName>
</protein>
<evidence type="ECO:0000313" key="1">
    <source>
        <dbReference type="EMBL" id="SVE02069.1"/>
    </source>
</evidence>
<dbReference type="AlphaFoldDB" id="A0A383A3A5"/>
<sequence length="65" mass="7235">MSKYKQKRYAKFTLAGLLATTILAFAPNLWAGGDVVHWWVGDAESKALKMIVDEFESSGGKWVDT</sequence>
<gene>
    <name evidence="1" type="ORF">METZ01_LOCUS454923</name>
</gene>
<feature type="non-terminal residue" evidence="1">
    <location>
        <position position="65"/>
    </location>
</feature>
<proteinExistence type="predicted"/>
<dbReference type="EMBL" id="UINC01188715">
    <property type="protein sequence ID" value="SVE02069.1"/>
    <property type="molecule type" value="Genomic_DNA"/>
</dbReference>
<reference evidence="1" key="1">
    <citation type="submission" date="2018-05" db="EMBL/GenBank/DDBJ databases">
        <authorList>
            <person name="Lanie J.A."/>
            <person name="Ng W.-L."/>
            <person name="Kazmierczak K.M."/>
            <person name="Andrzejewski T.M."/>
            <person name="Davidsen T.M."/>
            <person name="Wayne K.J."/>
            <person name="Tettelin H."/>
            <person name="Glass J.I."/>
            <person name="Rusch D."/>
            <person name="Podicherti R."/>
            <person name="Tsui H.-C.T."/>
            <person name="Winkler M.E."/>
        </authorList>
    </citation>
    <scope>NUCLEOTIDE SEQUENCE</scope>
</reference>
<accession>A0A383A3A5</accession>